<reference evidence="1 2" key="1">
    <citation type="submission" date="2016-08" db="EMBL/GenBank/DDBJ databases">
        <title>Draft genome sequence of Candidatus Piscirickettsia litoralis, from seawater.</title>
        <authorList>
            <person name="Wan X."/>
            <person name="Lee A.J."/>
            <person name="Hou S."/>
            <person name="Donachie S.P."/>
        </authorList>
    </citation>
    <scope>NUCLEOTIDE SEQUENCE [LARGE SCALE GENOMIC DNA]</scope>
    <source>
        <strain evidence="1 2">Y2</strain>
    </source>
</reference>
<dbReference type="EMBL" id="MDTU01000006">
    <property type="protein sequence ID" value="ODN41116.1"/>
    <property type="molecule type" value="Genomic_DNA"/>
</dbReference>
<keyword evidence="2" id="KW-1185">Reference proteome</keyword>
<dbReference type="Proteomes" id="UP000094329">
    <property type="component" value="Unassembled WGS sequence"/>
</dbReference>
<evidence type="ECO:0000313" key="1">
    <source>
        <dbReference type="EMBL" id="ODN41116.1"/>
    </source>
</evidence>
<name>A0ABX2ZWV8_9GAMM</name>
<dbReference type="RefSeq" id="WP_069314389.1">
    <property type="nucleotide sequence ID" value="NZ_MDTU01000006.1"/>
</dbReference>
<sequence length="71" mass="8265">MEKQLEKDTLKLLTRSFDDLHTCLQLIDMYGQGSKRQLETLRDSLNNVYAKSRTLLTKKSNRTNIQGKVVH</sequence>
<proteinExistence type="predicted"/>
<evidence type="ECO:0000313" key="2">
    <source>
        <dbReference type="Proteomes" id="UP000094329"/>
    </source>
</evidence>
<organism evidence="1 2">
    <name type="scientific">Piscirickettsia litoralis</name>
    <dbReference type="NCBI Taxonomy" id="1891921"/>
    <lineage>
        <taxon>Bacteria</taxon>
        <taxon>Pseudomonadati</taxon>
        <taxon>Pseudomonadota</taxon>
        <taxon>Gammaproteobacteria</taxon>
        <taxon>Thiotrichales</taxon>
        <taxon>Piscirickettsiaceae</taxon>
        <taxon>Piscirickettsia</taxon>
    </lineage>
</organism>
<accession>A0ABX2ZWV8</accession>
<protein>
    <submittedName>
        <fullName evidence="1">Uncharacterized protein</fullName>
    </submittedName>
</protein>
<comment type="caution">
    <text evidence="1">The sequence shown here is derived from an EMBL/GenBank/DDBJ whole genome shotgun (WGS) entry which is preliminary data.</text>
</comment>
<gene>
    <name evidence="1" type="ORF">BGC07_17735</name>
</gene>